<protein>
    <recommendedName>
        <fullName evidence="7">WD40 repeat domain-containing protein</fullName>
    </recommendedName>
</protein>
<proteinExistence type="predicted"/>
<evidence type="ECO:0008006" key="7">
    <source>
        <dbReference type="Google" id="ProtNLM"/>
    </source>
</evidence>
<dbReference type="Pfam" id="PF00400">
    <property type="entry name" value="WD40"/>
    <property type="match status" value="1"/>
</dbReference>
<evidence type="ECO:0000313" key="6">
    <source>
        <dbReference type="Proteomes" id="UP000617555"/>
    </source>
</evidence>
<name>A0ABQ1IWI0_9GAMM</name>
<dbReference type="PANTHER" id="PTHR44019:SF8">
    <property type="entry name" value="POC1 CENTRIOLAR PROTEIN HOMOLOG"/>
    <property type="match status" value="1"/>
</dbReference>
<reference evidence="6" key="1">
    <citation type="journal article" date="2019" name="Int. J. Syst. Evol. Microbiol.">
        <title>The Global Catalogue of Microorganisms (GCM) 10K type strain sequencing project: providing services to taxonomists for standard genome sequencing and annotation.</title>
        <authorList>
            <consortium name="The Broad Institute Genomics Platform"/>
            <consortium name="The Broad Institute Genome Sequencing Center for Infectious Disease"/>
            <person name="Wu L."/>
            <person name="Ma J."/>
        </authorList>
    </citation>
    <scope>NUCLEOTIDE SEQUENCE [LARGE SCALE GENOMIC DNA]</scope>
    <source>
        <strain evidence="6">CGMCC 1.15339</strain>
    </source>
</reference>
<dbReference type="InterPro" id="IPR001680">
    <property type="entry name" value="WD40_rpt"/>
</dbReference>
<dbReference type="InterPro" id="IPR011047">
    <property type="entry name" value="Quinoprotein_ADH-like_sf"/>
</dbReference>
<feature type="transmembrane region" description="Helical" evidence="4">
    <location>
        <begin position="9"/>
        <end position="27"/>
    </location>
</feature>
<dbReference type="SUPFAM" id="SSF50998">
    <property type="entry name" value="Quinoprotein alcohol dehydrogenase-like"/>
    <property type="match status" value="1"/>
</dbReference>
<dbReference type="Gene3D" id="2.130.10.10">
    <property type="entry name" value="YVTN repeat-like/Quinoprotein amine dehydrogenase"/>
    <property type="match status" value="1"/>
</dbReference>
<accession>A0ABQ1IWI0</accession>
<dbReference type="Proteomes" id="UP000617555">
    <property type="component" value="Unassembled WGS sequence"/>
</dbReference>
<keyword evidence="2" id="KW-0677">Repeat</keyword>
<comment type="caution">
    <text evidence="5">The sequence shown here is derived from an EMBL/GenBank/DDBJ whole genome shotgun (WGS) entry which is preliminary data.</text>
</comment>
<dbReference type="InterPro" id="IPR015943">
    <property type="entry name" value="WD40/YVTN_repeat-like_dom_sf"/>
</dbReference>
<dbReference type="PANTHER" id="PTHR44019">
    <property type="entry name" value="WD REPEAT-CONTAINING PROTEIN 55"/>
    <property type="match status" value="1"/>
</dbReference>
<evidence type="ECO:0000256" key="3">
    <source>
        <dbReference type="PROSITE-ProRule" id="PRU00221"/>
    </source>
</evidence>
<keyword evidence="1 3" id="KW-0853">WD repeat</keyword>
<gene>
    <name evidence="5" type="ORF">GCM10011607_13100</name>
</gene>
<dbReference type="PROSITE" id="PS50082">
    <property type="entry name" value="WD_REPEATS_2"/>
    <property type="match status" value="1"/>
</dbReference>
<feature type="repeat" description="WD" evidence="3">
    <location>
        <begin position="171"/>
        <end position="212"/>
    </location>
</feature>
<dbReference type="InterPro" id="IPR050505">
    <property type="entry name" value="WDR55/POC1"/>
</dbReference>
<evidence type="ECO:0000256" key="4">
    <source>
        <dbReference type="SAM" id="Phobius"/>
    </source>
</evidence>
<keyword evidence="4" id="KW-0812">Transmembrane</keyword>
<keyword evidence="4" id="KW-1133">Transmembrane helix</keyword>
<keyword evidence="6" id="KW-1185">Reference proteome</keyword>
<evidence type="ECO:0000256" key="1">
    <source>
        <dbReference type="ARBA" id="ARBA00022574"/>
    </source>
</evidence>
<evidence type="ECO:0000313" key="5">
    <source>
        <dbReference type="EMBL" id="GGB53939.1"/>
    </source>
</evidence>
<sequence length="334" mass="36714">MLANAGSRLLINVYFITVITIMMTASGCNQAEVMKTSDNIQPLVQETLIDGVLSNDASMAITLGRSRTLSIWDVATSQLLHQWSDDDFDETNYLLALSGNKQFLATAGKQKISIFNLGTGKLDIRWPAQGFNPDASISSLSLSQTGSTILVGMNDGSITVIQRSSMTMSLFKQHSAAVNHVELSGFEQQVLSTGLDGDVHIWAAYNGKLISSFSRPQQITSVSFDDVNRRLFIADALDNNVIIDTQTTQSVSHLDYLERYRYFRQALFVNHGKNLITATSKQSVIYWDASSGKELSHWDITAYNAGTTVFSMVMKPDGKLLTLSSDGALETWSL</sequence>
<dbReference type="RefSeq" id="WP_223418776.1">
    <property type="nucleotide sequence ID" value="NZ_BMII01000009.1"/>
</dbReference>
<evidence type="ECO:0000256" key="2">
    <source>
        <dbReference type="ARBA" id="ARBA00022737"/>
    </source>
</evidence>
<organism evidence="5 6">
    <name type="scientific">Shewanella inventionis</name>
    <dbReference type="NCBI Taxonomy" id="1738770"/>
    <lineage>
        <taxon>Bacteria</taxon>
        <taxon>Pseudomonadati</taxon>
        <taxon>Pseudomonadota</taxon>
        <taxon>Gammaproteobacteria</taxon>
        <taxon>Alteromonadales</taxon>
        <taxon>Shewanellaceae</taxon>
        <taxon>Shewanella</taxon>
    </lineage>
</organism>
<dbReference type="EMBL" id="BMII01000009">
    <property type="protein sequence ID" value="GGB53939.1"/>
    <property type="molecule type" value="Genomic_DNA"/>
</dbReference>
<dbReference type="SMART" id="SM00320">
    <property type="entry name" value="WD40"/>
    <property type="match status" value="6"/>
</dbReference>
<keyword evidence="4" id="KW-0472">Membrane</keyword>